<evidence type="ECO:0000313" key="1">
    <source>
        <dbReference type="EMBL" id="RSY90512.1"/>
    </source>
</evidence>
<organism evidence="1 2">
    <name type="scientific">Sphingomonas koreensis</name>
    <dbReference type="NCBI Taxonomy" id="93064"/>
    <lineage>
        <taxon>Bacteria</taxon>
        <taxon>Pseudomonadati</taxon>
        <taxon>Pseudomonadota</taxon>
        <taxon>Alphaproteobacteria</taxon>
        <taxon>Sphingomonadales</taxon>
        <taxon>Sphingomonadaceae</taxon>
        <taxon>Sphingomonas</taxon>
    </lineage>
</organism>
<evidence type="ECO:0000313" key="2">
    <source>
        <dbReference type="Proteomes" id="UP000287746"/>
    </source>
</evidence>
<dbReference type="AlphaFoldDB" id="A0A430G8P1"/>
<dbReference type="Proteomes" id="UP000287746">
    <property type="component" value="Unassembled WGS sequence"/>
</dbReference>
<proteinExistence type="predicted"/>
<accession>A0A430G8P1</accession>
<reference evidence="2" key="1">
    <citation type="submission" date="2018-07" db="EMBL/GenBank/DDBJ databases">
        <title>Genomic and Epidemiologic Investigation of an Indolent Hospital Outbreak.</title>
        <authorList>
            <person name="Johnson R.C."/>
            <person name="Deming C."/>
            <person name="Conlan S."/>
            <person name="Zellmer C.J."/>
            <person name="Michelin A.V."/>
            <person name="Lee-Lin S.-Q."/>
            <person name="Thomas P.J."/>
            <person name="Park M."/>
            <person name="Weingarten R.A."/>
            <person name="Less J."/>
            <person name="Dekker J.P."/>
            <person name="Frank K.M."/>
            <person name="Musser K.A."/>
            <person name="Mcquiston J.R."/>
            <person name="Henderson D.K."/>
            <person name="Lau A.F."/>
            <person name="Palmore T.N."/>
            <person name="Segre J.A."/>
        </authorList>
    </citation>
    <scope>NUCLEOTIDE SEQUENCE [LARGE SCALE GENOMIC DNA]</scope>
    <source>
        <strain evidence="2">SK-CDC1_0717</strain>
    </source>
</reference>
<gene>
    <name evidence="1" type="ORF">DAH66_00565</name>
</gene>
<name>A0A430G8P1_9SPHN</name>
<dbReference type="EMBL" id="QQYZ01000001">
    <property type="protein sequence ID" value="RSY90512.1"/>
    <property type="molecule type" value="Genomic_DNA"/>
</dbReference>
<comment type="caution">
    <text evidence="1">The sequence shown here is derived from an EMBL/GenBank/DDBJ whole genome shotgun (WGS) entry which is preliminary data.</text>
</comment>
<protein>
    <submittedName>
        <fullName evidence="1">Uncharacterized protein</fullName>
    </submittedName>
</protein>
<sequence length="61" mass="6827">MVRFPMRNQVHAFEFSDAAFVVDSDRLVCVVRLSMLPGYITPAELDDAFTGQNLVEVSALH</sequence>